<dbReference type="SMART" id="SM00823">
    <property type="entry name" value="PKS_PP"/>
    <property type="match status" value="4"/>
</dbReference>
<feature type="domain" description="Carrier" evidence="6">
    <location>
        <begin position="2078"/>
        <end position="2155"/>
    </location>
</feature>
<dbReference type="InterPro" id="IPR000873">
    <property type="entry name" value="AMP-dep_synth/lig_dom"/>
</dbReference>
<dbReference type="PROSITE" id="PS00455">
    <property type="entry name" value="AMP_BINDING"/>
    <property type="match status" value="2"/>
</dbReference>
<dbReference type="InterPro" id="IPR001031">
    <property type="entry name" value="Thioesterase"/>
</dbReference>
<dbReference type="PROSITE" id="PS50075">
    <property type="entry name" value="CARRIER"/>
    <property type="match status" value="4"/>
</dbReference>
<dbReference type="InterPro" id="IPR020806">
    <property type="entry name" value="PKS_PP-bd"/>
</dbReference>
<dbReference type="PROSITE" id="PS00012">
    <property type="entry name" value="PHOSPHOPANTETHEINE"/>
    <property type="match status" value="4"/>
</dbReference>
<dbReference type="NCBIfam" id="TIGR01733">
    <property type="entry name" value="AA-adenyl-dom"/>
    <property type="match status" value="4"/>
</dbReference>
<proteinExistence type="inferred from homology"/>
<comment type="similarity">
    <text evidence="2">Belongs to the ATP-dependent AMP-binding enzyme family.</text>
</comment>
<gene>
    <name evidence="7" type="ORF">MO867_11190</name>
</gene>
<keyword evidence="8" id="KW-1185">Reference proteome</keyword>
<dbReference type="Pfam" id="PF00668">
    <property type="entry name" value="Condensation"/>
    <property type="match status" value="5"/>
</dbReference>
<dbReference type="InterPro" id="IPR045851">
    <property type="entry name" value="AMP-bd_C_sf"/>
</dbReference>
<dbReference type="FunFam" id="3.40.50.980:FF:000001">
    <property type="entry name" value="Non-ribosomal peptide synthetase"/>
    <property type="match status" value="3"/>
</dbReference>
<dbReference type="GO" id="GO:0005829">
    <property type="term" value="C:cytosol"/>
    <property type="evidence" value="ECO:0007669"/>
    <property type="project" value="TreeGrafter"/>
</dbReference>
<evidence type="ECO:0000256" key="4">
    <source>
        <dbReference type="ARBA" id="ARBA00022553"/>
    </source>
</evidence>
<evidence type="ECO:0000313" key="7">
    <source>
        <dbReference type="EMBL" id="MCO1334905.1"/>
    </source>
</evidence>
<dbReference type="InterPro" id="IPR009081">
    <property type="entry name" value="PP-bd_ACP"/>
</dbReference>
<dbReference type="Proteomes" id="UP001139028">
    <property type="component" value="Unassembled WGS sequence"/>
</dbReference>
<dbReference type="Gene3D" id="3.40.50.980">
    <property type="match status" value="4"/>
</dbReference>
<dbReference type="Pfam" id="PF00975">
    <property type="entry name" value="Thioesterase"/>
    <property type="match status" value="1"/>
</dbReference>
<dbReference type="NCBIfam" id="TIGR01720">
    <property type="entry name" value="NRPS-para261"/>
    <property type="match status" value="1"/>
</dbReference>
<comment type="caution">
    <text evidence="7">The sequence shown here is derived from an EMBL/GenBank/DDBJ whole genome shotgun (WGS) entry which is preliminary data.</text>
</comment>
<dbReference type="GO" id="GO:0009366">
    <property type="term" value="C:enterobactin synthetase complex"/>
    <property type="evidence" value="ECO:0007669"/>
    <property type="project" value="TreeGrafter"/>
</dbReference>
<keyword evidence="3" id="KW-0596">Phosphopantetheine</keyword>
<accession>A0A9X2J6R4</accession>
<dbReference type="Gene3D" id="1.10.10.1830">
    <property type="entry name" value="Non-ribosomal peptide synthase, adenylation domain"/>
    <property type="match status" value="1"/>
</dbReference>
<dbReference type="PANTHER" id="PTHR45527:SF1">
    <property type="entry name" value="FATTY ACID SYNTHASE"/>
    <property type="match status" value="1"/>
</dbReference>
<dbReference type="InterPro" id="IPR020845">
    <property type="entry name" value="AMP-binding_CS"/>
</dbReference>
<feature type="domain" description="Carrier" evidence="6">
    <location>
        <begin position="3142"/>
        <end position="3219"/>
    </location>
</feature>
<evidence type="ECO:0000256" key="5">
    <source>
        <dbReference type="ARBA" id="ARBA00022737"/>
    </source>
</evidence>
<dbReference type="Gene3D" id="3.30.559.30">
    <property type="entry name" value="Nonribosomal peptide synthetase, condensation domain"/>
    <property type="match status" value="5"/>
</dbReference>
<dbReference type="Gene3D" id="2.30.38.10">
    <property type="entry name" value="Luciferase, Domain 3"/>
    <property type="match status" value="2"/>
</dbReference>
<dbReference type="InterPro" id="IPR029058">
    <property type="entry name" value="AB_hydrolase_fold"/>
</dbReference>
<dbReference type="Gene3D" id="3.40.50.1820">
    <property type="entry name" value="alpha/beta hydrolase"/>
    <property type="match status" value="1"/>
</dbReference>
<dbReference type="InterPro" id="IPR006162">
    <property type="entry name" value="Ppantetheine_attach_site"/>
</dbReference>
<dbReference type="GO" id="GO:0009239">
    <property type="term" value="P:enterobactin biosynthetic process"/>
    <property type="evidence" value="ECO:0007669"/>
    <property type="project" value="TreeGrafter"/>
</dbReference>
<dbReference type="Pfam" id="PF00550">
    <property type="entry name" value="PP-binding"/>
    <property type="match status" value="4"/>
</dbReference>
<dbReference type="CDD" id="cd19531">
    <property type="entry name" value="LCL_NRPS-like"/>
    <property type="match status" value="4"/>
</dbReference>
<dbReference type="Gene3D" id="1.10.1200.10">
    <property type="entry name" value="ACP-like"/>
    <property type="match status" value="4"/>
</dbReference>
<dbReference type="FunFam" id="3.30.300.30:FF:000010">
    <property type="entry name" value="Enterobactin synthetase component F"/>
    <property type="match status" value="1"/>
</dbReference>
<dbReference type="Pfam" id="PF13193">
    <property type="entry name" value="AMP-binding_C"/>
    <property type="match status" value="3"/>
</dbReference>
<evidence type="ECO:0000256" key="3">
    <source>
        <dbReference type="ARBA" id="ARBA00022450"/>
    </source>
</evidence>
<dbReference type="FunFam" id="1.10.1200.10:FF:000005">
    <property type="entry name" value="Nonribosomal peptide synthetase 1"/>
    <property type="match status" value="1"/>
</dbReference>
<evidence type="ECO:0000256" key="2">
    <source>
        <dbReference type="ARBA" id="ARBA00006432"/>
    </source>
</evidence>
<reference evidence="7" key="1">
    <citation type="journal article" date="2022" name="Arch. Microbiol.">
        <title>Microbulbifer okhotskensis sp. nov., isolated from a deep bottom sediment of the Okhotsk Sea.</title>
        <authorList>
            <person name="Romanenko L."/>
            <person name="Kurilenko V."/>
            <person name="Otstavnykh N."/>
            <person name="Velansky P."/>
            <person name="Isaeva M."/>
            <person name="Mikhailov V."/>
        </authorList>
    </citation>
    <scope>NUCLEOTIDE SEQUENCE</scope>
    <source>
        <strain evidence="7">OS29</strain>
    </source>
</reference>
<evidence type="ECO:0000259" key="6">
    <source>
        <dbReference type="PROSITE" id="PS50075"/>
    </source>
</evidence>
<dbReference type="RefSeq" id="WP_252466663.1">
    <property type="nucleotide sequence ID" value="NZ_JALBWM010000042.1"/>
</dbReference>
<dbReference type="SUPFAM" id="SSF53474">
    <property type="entry name" value="alpha/beta-Hydrolases"/>
    <property type="match status" value="1"/>
</dbReference>
<dbReference type="GO" id="GO:0031177">
    <property type="term" value="F:phosphopantetheine binding"/>
    <property type="evidence" value="ECO:0007669"/>
    <property type="project" value="InterPro"/>
</dbReference>
<dbReference type="SUPFAM" id="SSF56801">
    <property type="entry name" value="Acetyl-CoA synthetase-like"/>
    <property type="match status" value="4"/>
</dbReference>
<sequence length="5002" mass="561807">MDKTAEVIRILNGAGIHLHVAEGKLKAKAKKGKLKPQFVEMIREHKVSLQSFLENDSRGAIEIDDLAKIVPVVRSSDLLPVSDTQRRLWFLDRMGDGAEYIMPGALKVSGKFDVDIAEQSFRIIIDRHKSLRTIFVEVEGEPYQQVLKDNDFYIRRLDFSGLSDGERSQQIKDLIESEGASLFDLSQDLMLRVSYAKVSPIEGVLTFSMHHIASDGHSAGVLLREFATLYEKLTSNKGWLLPDLPVQYVDYAIWQRTYLESERVKTQLNFWESNLQELPAVHTLPLDKPRSNKFNTCGSRYVINLDRQLSLELKKIAREKNVTLFMLLHAAFSVLLAKYSSSSDIVIGTPVANRGSKELENLIGFFANTIILRTTCTSEVAFSEYLNEVKKVNLDALNNQEVPLDQLVERLCPDRNTGYMPLFQIMFSMNNTQSETLNLPDVELEFIESQTGYSKFELLLNAVEVDDSIRLTFEFDTELFLLESVVRMAVNFQCLLKDIVVRVDCPIGHLNYIDDNELKLIHKLDSAPEFNSTTFKSICSQFESQIQNRPNQIAVSNGNEFLTFAQLNEHSNQLGCYLRENGVKENVLVGLLLNRSIDIIVAILSIWKAGGAYVPLDPSSSSPRLEFLLKDSGVELLITHKSSQNRVKGVSSITVDDAFFKAELAQRSTANFTIYDRDSSKDLAYGIYTSGSTGQPKAALIQNEALTNLANNMRDWGLIKEGDVWGWISSYAFDASLQSIIQLACGVSLVIVDEDIKREGAKLRRLISKFNIQVMDCTPSLLESWFSQNLASCLPNLLIGGEEISQDLWHRLVKWKTLHERSAINVYGPTECCVNSTYSVIEGEYPNIGIPLNNVRVKVLDVHRSEVPLGAVGELYIGGHGLAKEYLNRQDLTSQRFVSMVPKGERYYRTGDLVRLRPSGELIYVGRIDDQIKIRGYRVELGEIEYHLISHEHVETAVVMYRELTEGQKYLIAYVVFRHPELVGDEVEEIKSTLANELPSYMHPSFYVKLDKIPLTSNGKVDKKALPEPSLIESHSRYVKPEGKIQKRLVNIWSDLFQLPTDKIGANSNFFTLGGHSLLSVRLIAAVRVEFGVELAVREIFECPILAEFARCIDQTQESALRPQISPSYDIVGPIPLSFAQQRLWFIDQLEGGSPHYNMFGAFSVTGSFSEEAAEEAFTRIISRHHSLRTVFVDEGQIVEQRIQGSDNFSLVRSDLSHFFADQRFEKIQQQLSKEQNRIFDLAHDLMLRAGYIHTAEDEGVLYINMHHIAADGWSIGLLVKEFGIQYEAILAGINDQLPPLTFQYTDYASWQRNWFNSEAFTCQLEYWDEQLRELPLVHNLPLDYTRPQKLSQKGKQVCLTLDKHNGEALKAFALESGVTLFMLLHGAFALLLSRHSGQSDIVVGTPVAGRLQQELEEMIGFFVNTLVLRLNCNLEQTLSTYLQQVKQVNLDAQANQDVPFEHLVERLNPERSTQYSPLFQVLFTMDNNERTNLELPRTRLCSFEREDVQAKFELTLSVTHKESGLGFQFDYNNELFDEGHIRQLAAQLMIMLTNIPLHGNDKLEIIPLVEPSVQMGLRGEVVPVPSGHIQQHFEEKAVLQPDVAAIVWQGQAISYGELNRQANKLANLLRNKGVVPESKVGLCLPRTPRLVIALLAVLKAGGAYVPLDPAYPKTRLNFMLQDSGASLVLGETESQSLLDNSSIDVLWLDRCSWQEQSPEAPAVERDGRQLAYLIYTSGSTGSPKGVLVEHLSLLNLNHVEIQDFKLGCGDRLLHCISFNFDPATGQLFAGLNSGATIYLVDLQSDLTTIIRDQNITHAILPAAVLAAEREQLLPSLKVIGTGGETCPLNVARYWSIGRTYFNLYGPTECTITSLRESYVGRVDRESIGRPIANSYCYIFDEIKQLVAPGAIGELYIGGVVLARGYYNRPDLDFDRFILNPYNESERLYRTGDLVRELSDGRLEFIGRVDEQVKIRGFRIELGEIEAALLDLNIIKSAVVLVRDDLPGQLVAYLCPVENVNGEELVTWVLEALQSRLPTHMIPAAFSVLEELPLTVNGKLDKSALPKPALLGCVNFLAPENEYQRILAGIWADLLGLEYERISLNDNFFALGGHSLLSVRLVNLIEDKLNVRITVQDVFSARTLRQLSVLVATSGASSSEIRLTPRDRNIVELPLSFAQQQLWFLNELSPDSTQYNMFHAFKISGDFDVVVANRAINKVIKRHEILRTCFYQRKQGPIQVVREEFDFSFQVTKLNRLSPEEQDAVILETIKLESSYKFDLQEDLLLRGSILEFSSSYRILLLTLHHIAADGWSMRVLFDEFSHIYTSLKESRSSELKELDVQYGDYAIWQRRYMEGATLAQKLKFWEEKLVDAPPIHSLPTDRIRASGGEKSTGTFYNGVNSKVTTSLKFLAEKNEATLFMLLQAGLSLHIGRCSNESDVVVGAPSVSRNNQLLDSMVGLFLNTQVFRTQFLDNPSFNELIARCRNEHLEAISYADVPLELIVEHLSPERSTEFTPIFQILINMDNIGGETAGIPGLEIEALKSAGEIEHKYDLTLYINENIGNNSLSFRWVYDANLFDEATIKTIANEFEFLLSYVVGNPESAVFSIPWKNGHGWSGAALSRTDEKFESIIDVFEENAELYANKPAIIMENMAISYGELNQKANQLANYLFKQFDIRSTHKVAIATSRSIDRVVSIWAILKLGAAYVPLTSELPAKRLSYILEDCGAKVILTDLGSIQWVQDLAPNIELITLDHPSTVTEYLSFSSDKPVCSEIRRDTVAHLIYTSGSTGRPKGVLGTHGATQNRVAWMLNDFPFGEEEIACHITSMAFARAVWELFVPMCAGAPLVLFKRDTLKNTAEFILELQRKKVSRIVTAPSLLRAMCRAKESFSAELTSLKYWFVSGEAFSIDLSKRSISLFKGVKFFNLYGSTEVLSDVLYSSVTGKEPGISVPLGRPIQGVNFDIVDRSGNSVPGGMVGELVILGDSVNSGYNNQISLTNSVFGESSHGRTYRTGDLARLLSSGQVIYVGRSDHQIKIRGYRIELGDVESTISTLSDVKDAAVKVWCGGDDKYLAGYVVLSSNISVSANFVKDDIRRRLGELLPSYMVPTRLAILDVMPITPNGKIDRKALTEPNDLGEEYLAPKTEIERFLAIIWSTLLKVDVENIGQNANFFSLGGHSLLSVLLVAEVSDKFNVKLSVREVFETPELHLLASLIENSENNSVDSKVEPVDRGAKHFDLSLSQQRLWFIDQLEGGSSQYNIPLAIKISGQFNINFAEDAFATLISRHEILRVNYIDGGDGAKQVISEHGPFLLKYINFGNESRWKIKDKIDATIKSEISRVFDLTADLMLSATFIKSPMDYGVLIINVHHIAADGRSMRILAQEFLDIYQALSREEAPRKEDLPLQYIDYAIWQKQILFGDNLSRLRNFWKAQLFGIPQAHNLSLDFVRPITQRYSGKTIHRLLDNKLLANLKGAAEKYDITLFMLLHGSFAYLLSRLSNNHDIVLGAPVANRSQMEIESVVGFFVNTLVLRLDCDGSQSLHEYFSQVKKVNLDALSHQELTFEQLVDLLKPERSTAYSPLFQIMLSMDTNRPVEAELEDISVEFYEFDRSVAKYDLTLNVSELRDGLQLSFEYNTDLFIESRIQRMAEQLEQLLQNISNCTEGKLGALSCISSSDLNRINGESVGPGASERDHAILDLFTLQSSRFPRQHAVTFSEESLDYGELYRRSNRLADDLITSGISEGSFVAICMNQSTEMIVAVLAVLRSGAAYVPLDPNYPRERLEFMLKDSRAGALLTQSHLVGRFYFDIDNQFVIDLYDWVGEGQADFIAPKRSRKSPVYAIYTSGTTGMPKGVVVNYGALSDHILAITKVLSISDKDRVLQFASFSFDTFGEQVFAALTVGARVYFREKDLWSGIEFSKFVDANKITITDLSPNYLSQLLLDDTVNSRFWNKSTLSRVVVGGEAPTIGLVRRWRELNIDKTCKLYNAYGPTEAVITTTIADITEAQSYLPLGNAVGNRKLYVLDENINLLPWGAVGELYIGGGILAERYLNNDGKTADCFSSDPFSNLPKARIYKTGDLVRYLENGDLVFHGRADDQVKLRGFRIELGEVEQKLSEHRFVSASVVDVRECPDGRKQLIAWVESTGFKVEGDFSLSECLRRFLKERLPDYMVPSMIIEVDEFNVLPNGKVDRKALRIPEDSFGLVDITEPKGLIETKLRAIWAQVLGVPISRVDTTKSFFEIGGDSILSLQLVSSAAKEGYQISVKQIFEHQTISALAPNVKNLNKAEVSQGLVSGTLNLIPIQSEFFQVETDLHHYNQSIVLKTPPGLNVENLKSILRVVFSKHDSFRLTFECRDTNWIGRYQLEVEDLVSASVESYFFEDDSFSSFSDIAEQAQRSLSILDGPLIKAIFIENLSGEGRLLLIVHHLIIDGVSWRILLQDIELLWTQLVNNQPLSAGFKTNSFQDWALYLQKISRSPCFTDEIEYWSNLDMLDVGSYDEIETFSEFSNVGFELPISESQDILLKAGEVYSSQINELLLTVLSISIKQWNGEDTVRFDIESHGRDGLDSGLDFSQTIGWFTSIYPMALEVTSDNLVKQLQAVKVQLNEVPSQGLGYGIYKYMLGRSLIETCSKSGILFNYLGQFDQSTKQNNHFSVASESTGTNVSPRRRTSHGITLTLIATGGMLRCNLQYNSSRYMESEAQKLVDLYRGGLRSLASSVTSVDPVPNVNPAGKLSELIVSNLADSCLIKLKHGANNSQIFCFHPLGGNVGCYTKLANSMNFAGTVYGVQAPAVTEEYRFSSFEELAGFYVRLLINQHSGGDFHLVGWSLGGSLAYEVAVQLQNAGHKVGYVGLFDERPIENLSKSVFSWFDRIKGLFEDQFDWEIISTLDVDQGVDRLVNDAFSTGFVPQELDRSMVHRYFNYLVDIGFALSVYRPAVAGIDLELYRVTGSDAELSDYGWSHYAKGEIIQIEVEGDHTNLVRDPYVRGLSEVFNRRLGEKF</sequence>
<dbReference type="PANTHER" id="PTHR45527">
    <property type="entry name" value="NONRIBOSOMAL PEPTIDE SYNTHETASE"/>
    <property type="match status" value="1"/>
</dbReference>
<dbReference type="SUPFAM" id="SSF47336">
    <property type="entry name" value="ACP-like"/>
    <property type="match status" value="4"/>
</dbReference>
<dbReference type="InterPro" id="IPR010071">
    <property type="entry name" value="AA_adenyl_dom"/>
</dbReference>
<dbReference type="SUPFAM" id="SSF52777">
    <property type="entry name" value="CoA-dependent acyltransferases"/>
    <property type="match status" value="10"/>
</dbReference>
<protein>
    <submittedName>
        <fullName evidence="7">Amino acid adenylation domain-containing protein</fullName>
    </submittedName>
</protein>
<dbReference type="InterPro" id="IPR023213">
    <property type="entry name" value="CAT-like_dom_sf"/>
</dbReference>
<comment type="cofactor">
    <cofactor evidence="1">
        <name>pantetheine 4'-phosphate</name>
        <dbReference type="ChEBI" id="CHEBI:47942"/>
    </cofactor>
</comment>
<dbReference type="EMBL" id="JALBWM010000042">
    <property type="protein sequence ID" value="MCO1334905.1"/>
    <property type="molecule type" value="Genomic_DNA"/>
</dbReference>
<keyword evidence="5" id="KW-0677">Repeat</keyword>
<dbReference type="GO" id="GO:0043041">
    <property type="term" value="P:amino acid activation for nonribosomal peptide biosynthetic process"/>
    <property type="evidence" value="ECO:0007669"/>
    <property type="project" value="TreeGrafter"/>
</dbReference>
<dbReference type="Gene3D" id="3.30.300.30">
    <property type="match status" value="4"/>
</dbReference>
<name>A0A9X2J6R4_9GAMM</name>
<dbReference type="InterPro" id="IPR010060">
    <property type="entry name" value="NRPS_synth"/>
</dbReference>
<dbReference type="InterPro" id="IPR036736">
    <property type="entry name" value="ACP-like_sf"/>
</dbReference>
<dbReference type="Gene3D" id="3.30.559.10">
    <property type="entry name" value="Chloramphenicol acetyltransferase-like domain"/>
    <property type="match status" value="5"/>
</dbReference>
<evidence type="ECO:0000256" key="1">
    <source>
        <dbReference type="ARBA" id="ARBA00001957"/>
    </source>
</evidence>
<keyword evidence="4" id="KW-0597">Phosphoprotein</keyword>
<organism evidence="7 8">
    <name type="scientific">Microbulbifer okhotskensis</name>
    <dbReference type="NCBI Taxonomy" id="2926617"/>
    <lineage>
        <taxon>Bacteria</taxon>
        <taxon>Pseudomonadati</taxon>
        <taxon>Pseudomonadota</taxon>
        <taxon>Gammaproteobacteria</taxon>
        <taxon>Cellvibrionales</taxon>
        <taxon>Microbulbiferaceae</taxon>
        <taxon>Microbulbifer</taxon>
    </lineage>
</organism>
<dbReference type="InterPro" id="IPR025110">
    <property type="entry name" value="AMP-bd_C"/>
</dbReference>
<feature type="domain" description="Carrier" evidence="6">
    <location>
        <begin position="4209"/>
        <end position="4285"/>
    </location>
</feature>
<dbReference type="FunFam" id="3.30.300.30:FF:000015">
    <property type="entry name" value="Nonribosomal peptide synthase SidD"/>
    <property type="match status" value="2"/>
</dbReference>
<dbReference type="GO" id="GO:0047527">
    <property type="term" value="F:2,3-dihydroxybenzoate-serine ligase activity"/>
    <property type="evidence" value="ECO:0007669"/>
    <property type="project" value="TreeGrafter"/>
</dbReference>
<evidence type="ECO:0000313" key="8">
    <source>
        <dbReference type="Proteomes" id="UP001139028"/>
    </source>
</evidence>
<dbReference type="CDD" id="cd05930">
    <property type="entry name" value="A_NRPS"/>
    <property type="match status" value="4"/>
</dbReference>
<dbReference type="Pfam" id="PF00501">
    <property type="entry name" value="AMP-binding"/>
    <property type="match status" value="4"/>
</dbReference>
<dbReference type="Gene3D" id="3.40.50.12780">
    <property type="entry name" value="N-terminal domain of ligase-like"/>
    <property type="match status" value="2"/>
</dbReference>
<dbReference type="InterPro" id="IPR044894">
    <property type="entry name" value="TubC_N_sf"/>
</dbReference>
<feature type="domain" description="Carrier" evidence="6">
    <location>
        <begin position="1040"/>
        <end position="1117"/>
    </location>
</feature>
<dbReference type="NCBIfam" id="NF003417">
    <property type="entry name" value="PRK04813.1"/>
    <property type="match status" value="4"/>
</dbReference>
<dbReference type="InterPro" id="IPR042099">
    <property type="entry name" value="ANL_N_sf"/>
</dbReference>
<dbReference type="InterPro" id="IPR001242">
    <property type="entry name" value="Condensation_dom"/>
</dbReference>